<dbReference type="Proteomes" id="UP000001460">
    <property type="component" value="Unassembled WGS sequence"/>
</dbReference>
<protein>
    <submittedName>
        <fullName evidence="1">Uncharacterized protein</fullName>
    </submittedName>
</protein>
<dbReference type="eggNOG" id="ENOG502T1TB">
    <property type="taxonomic scope" value="Eukaryota"/>
</dbReference>
<reference evidence="1" key="1">
    <citation type="submission" date="2008-06" db="EMBL/GenBank/DDBJ databases">
        <authorList>
            <person name="Lorenzi H."/>
            <person name="Inman J."/>
            <person name="Miller J."/>
            <person name="Schobel S."/>
            <person name="Amedeo P."/>
            <person name="Caler E.V."/>
            <person name="da Silva J."/>
        </authorList>
    </citation>
    <scope>NUCLEOTIDE SEQUENCE [LARGE SCALE GENOMIC DNA]</scope>
    <source>
        <strain evidence="1">RN66</strain>
    </source>
</reference>
<sequence>MSGFNIERLIKLNTLSEDFHGGEIFPLSLPTGKSIDLDIESYCYYYNDYFGSGNILNTSFNKDCLVNSDYLAGIHQWVNYNSNEVMESQRNGDGYNENKCKQMVKDEDIKENIDILGIKNKSSDNMLPTLLNYPRVFHNEKAKIEGVVVSCVKAIVLFLRANLGSEISKTFKKEVESLGTYIVEVTTCSKLLQIFDELDGCRRLIVTSADAALNENLAESLNKKKYRNFLGITLYCGPHADYHVKWCSKVPCIKFLSQNLIEVRRAISWILAESVSNLTEITLSTSKKSKKVATNNNKKILATKAFPSLVGDFPSLNAVKSVNNENTCLFNTSQLENHQIHYSPLGVGKCNSDITTMLRNIAISTALENQSKCNEL</sequence>
<keyword evidence="2" id="KW-1185">Reference proteome</keyword>
<name>B6AG45_CRYMR</name>
<gene>
    <name evidence="1" type="ORF">CMU_000560</name>
</gene>
<dbReference type="AlphaFoldDB" id="B6AG45"/>
<dbReference type="EMBL" id="DS989732">
    <property type="protein sequence ID" value="EEA07186.1"/>
    <property type="molecule type" value="Genomic_DNA"/>
</dbReference>
<dbReference type="RefSeq" id="XP_002141535.1">
    <property type="nucleotide sequence ID" value="XM_002141499.1"/>
</dbReference>
<organism evidence="1 2">
    <name type="scientific">Cryptosporidium muris (strain RN66)</name>
    <dbReference type="NCBI Taxonomy" id="441375"/>
    <lineage>
        <taxon>Eukaryota</taxon>
        <taxon>Sar</taxon>
        <taxon>Alveolata</taxon>
        <taxon>Apicomplexa</taxon>
        <taxon>Conoidasida</taxon>
        <taxon>Coccidia</taxon>
        <taxon>Eucoccidiorida</taxon>
        <taxon>Eimeriorina</taxon>
        <taxon>Cryptosporidiidae</taxon>
        <taxon>Cryptosporidium</taxon>
    </lineage>
</organism>
<dbReference type="OrthoDB" id="339072at2759"/>
<evidence type="ECO:0000313" key="1">
    <source>
        <dbReference type="EMBL" id="EEA07186.1"/>
    </source>
</evidence>
<dbReference type="GeneID" id="6996705"/>
<evidence type="ECO:0000313" key="2">
    <source>
        <dbReference type="Proteomes" id="UP000001460"/>
    </source>
</evidence>
<accession>B6AG45</accession>
<dbReference type="VEuPathDB" id="CryptoDB:CMU_000560"/>
<proteinExistence type="predicted"/>
<dbReference type="OMA" id="NENTCLF"/>